<dbReference type="Proteomes" id="UP000199032">
    <property type="component" value="Unassembled WGS sequence"/>
</dbReference>
<dbReference type="RefSeq" id="WP_090751054.1">
    <property type="nucleotide sequence ID" value="NZ_CZQA01000013.1"/>
</dbReference>
<feature type="compositionally biased region" description="Polar residues" evidence="2">
    <location>
        <begin position="851"/>
        <end position="865"/>
    </location>
</feature>
<evidence type="ECO:0000313" key="3">
    <source>
        <dbReference type="EMBL" id="CUS39059.1"/>
    </source>
</evidence>
<feature type="coiled-coil region" evidence="1">
    <location>
        <begin position="414"/>
        <end position="482"/>
    </location>
</feature>
<dbReference type="STRING" id="1742972.COMA1_70004"/>
<feature type="coiled-coil region" evidence="1">
    <location>
        <begin position="616"/>
        <end position="684"/>
    </location>
</feature>
<protein>
    <submittedName>
        <fullName evidence="3">Uncharacterized protein</fullName>
    </submittedName>
</protein>
<accession>A0A0S4LNB1</accession>
<organism evidence="3 4">
    <name type="scientific">Candidatus Nitrospira nitrosa</name>
    <dbReference type="NCBI Taxonomy" id="1742972"/>
    <lineage>
        <taxon>Bacteria</taxon>
        <taxon>Pseudomonadati</taxon>
        <taxon>Nitrospirota</taxon>
        <taxon>Nitrospiria</taxon>
        <taxon>Nitrospirales</taxon>
        <taxon>Nitrospiraceae</taxon>
        <taxon>Nitrospira</taxon>
    </lineage>
</organism>
<keyword evidence="1" id="KW-0175">Coiled coil</keyword>
<gene>
    <name evidence="3" type="ORF">COMA1_70004</name>
</gene>
<feature type="coiled-coil region" evidence="1">
    <location>
        <begin position="313"/>
        <end position="381"/>
    </location>
</feature>
<keyword evidence="4" id="KW-1185">Reference proteome</keyword>
<feature type="region of interest" description="Disordered" evidence="2">
    <location>
        <begin position="816"/>
        <end position="881"/>
    </location>
</feature>
<dbReference type="AlphaFoldDB" id="A0A0S4LNB1"/>
<reference evidence="3 4" key="1">
    <citation type="submission" date="2015-10" db="EMBL/GenBank/DDBJ databases">
        <authorList>
            <person name="Gilbert D.G."/>
        </authorList>
    </citation>
    <scope>NUCLEOTIDE SEQUENCE [LARGE SCALE GENOMIC DNA]</scope>
    <source>
        <strain evidence="3">COMA1</strain>
    </source>
</reference>
<evidence type="ECO:0000313" key="4">
    <source>
        <dbReference type="Proteomes" id="UP000199032"/>
    </source>
</evidence>
<name>A0A0S4LNB1_9BACT</name>
<dbReference type="Gene3D" id="1.10.150.20">
    <property type="entry name" value="5' to 3' exonuclease, C-terminal subdomain"/>
    <property type="match status" value="1"/>
</dbReference>
<feature type="coiled-coil region" evidence="1">
    <location>
        <begin position="16"/>
        <end position="179"/>
    </location>
</feature>
<feature type="coiled-coil region" evidence="1">
    <location>
        <begin position="205"/>
        <end position="273"/>
    </location>
</feature>
<sequence>MSTLGRWLQPPPKGSLEQQHQELVNLLRTKERALETTSHDLKVKTAAMQILEQKVMSSETQFNSAQRELVSRGEQIKALEAELALRSKRVSEIETDGVAAQQQAGELKSIIAAQTEELRGAQQAREVLKEEIRVLREHVAQLNAGLADRDQVRVRMEKLESAQDRVHLLEVELSDREAAHRRRIQQLEQLLTERDQRIDTFDVSAAAHADELRAAQQASQSAEQAREVLKEEIRILREQITQLNEGLPARERLRAQVKELESMRGRVHQLEVELSDREAAHRGTIQQLEQALTERDRRISEFDSLAAIQLGELHTAQQVSQTAEQTREVLKEEIRVLREQITQLNESLAHQDRLRAQVKKLEATQDRVHQLEVELSDREAAHRGTIQQLEQALTERDRRIGEFDTLAAAQADEVQDALEACRTAEQARDVQKEEIRVLREHIAQQNEELAHRDRLRAQVKKLEATQDRVHQLEVELSDREAAHRGTIQQLERTLAERDQRLGEFHASAAAQTDELRGAQQACQAAEQAREVSKEEIRVLREQIVRLHEELADRDHIRVRMEKLESAQDRVHQLEVELSDREAAHRGTLQQLEQALAERDRRISEFDSLAAVQADEVQDALEASRTAEQAREVMKEEIRVLREQIAQLNEGLAHRDRLRARVQKLEATQDRVHQLEVELSDREAAHRGTIQQLEQALTERDRRIDELVPAAHLLHEKEAAIKEWERTHVRAMQDLEAEATKLQESCTVQDQLRAQHQLDEQQLEERDTRIANLQRELKDLQAERQALRKEVQVIPEKEEQIDRLQKRLKELRAALKATPSSAIVPPQPHRQREAAPHSSQPKVSKPVAPARQNGTGQQSPVGQQPKSGKPIQPDDLKKIDGIGPGLAATLQKLGTRTFIQIARWKPEDIEKIAKKLATDPERIKRENWIAGAKKQHYEKYKERL</sequence>
<proteinExistence type="predicted"/>
<evidence type="ECO:0000256" key="2">
    <source>
        <dbReference type="SAM" id="MobiDB-lite"/>
    </source>
</evidence>
<feature type="coiled-coil region" evidence="1">
    <location>
        <begin position="713"/>
        <end position="813"/>
    </location>
</feature>
<evidence type="ECO:0000256" key="1">
    <source>
        <dbReference type="SAM" id="Coils"/>
    </source>
</evidence>
<feature type="coiled-coil region" evidence="1">
    <location>
        <begin position="508"/>
        <end position="583"/>
    </location>
</feature>
<dbReference type="OrthoDB" id="9807941at2"/>
<dbReference type="EMBL" id="CZQA01000013">
    <property type="protein sequence ID" value="CUS39059.1"/>
    <property type="molecule type" value="Genomic_DNA"/>
</dbReference>